<dbReference type="Pfam" id="PF03992">
    <property type="entry name" value="ABM"/>
    <property type="match status" value="1"/>
</dbReference>
<dbReference type="InterPro" id="IPR011008">
    <property type="entry name" value="Dimeric_a/b-barrel"/>
</dbReference>
<evidence type="ECO:0000313" key="3">
    <source>
        <dbReference type="Proteomes" id="UP000663942"/>
    </source>
</evidence>
<dbReference type="Proteomes" id="UP000663942">
    <property type="component" value="Chromosome"/>
</dbReference>
<keyword evidence="3" id="KW-1185">Reference proteome</keyword>
<gene>
    <name evidence="2" type="ORF">IFE19_13090</name>
</gene>
<proteinExistence type="predicted"/>
<dbReference type="GO" id="GO:0004497">
    <property type="term" value="F:monooxygenase activity"/>
    <property type="evidence" value="ECO:0007669"/>
    <property type="project" value="UniProtKB-KW"/>
</dbReference>
<accession>A0ABX7SHD3</accession>
<protein>
    <submittedName>
        <fullName evidence="2">Antibiotic biosynthesis monooxygenase</fullName>
    </submittedName>
</protein>
<organism evidence="2 3">
    <name type="scientific">Brevundimonas pondensis</name>
    <dbReference type="NCBI Taxonomy" id="2774189"/>
    <lineage>
        <taxon>Bacteria</taxon>
        <taxon>Pseudomonadati</taxon>
        <taxon>Pseudomonadota</taxon>
        <taxon>Alphaproteobacteria</taxon>
        <taxon>Caulobacterales</taxon>
        <taxon>Caulobacteraceae</taxon>
        <taxon>Brevundimonas</taxon>
    </lineage>
</organism>
<keyword evidence="2" id="KW-0503">Monooxygenase</keyword>
<keyword evidence="2" id="KW-0560">Oxidoreductase</keyword>
<sequence length="132" mass="13716">MEINRRIVVAGVGLTVTSPLHASAASMGSAPMYGLIGKMTAQPGRRDELISILIEGVSGLPGCLSYIVAADPQEPDVIWITEAWQSKEAHGASLTLPSVRDAISKGRPMIAGMSRVAETEPAGGHGLVTPTL</sequence>
<evidence type="ECO:0000259" key="1">
    <source>
        <dbReference type="PROSITE" id="PS51725"/>
    </source>
</evidence>
<evidence type="ECO:0000313" key="2">
    <source>
        <dbReference type="EMBL" id="QTC87054.1"/>
    </source>
</evidence>
<dbReference type="PROSITE" id="PS51725">
    <property type="entry name" value="ABM"/>
    <property type="match status" value="1"/>
</dbReference>
<dbReference type="Gene3D" id="3.30.70.100">
    <property type="match status" value="1"/>
</dbReference>
<dbReference type="EMBL" id="CP062006">
    <property type="protein sequence ID" value="QTC87054.1"/>
    <property type="molecule type" value="Genomic_DNA"/>
</dbReference>
<dbReference type="RefSeq" id="WP_225910275.1">
    <property type="nucleotide sequence ID" value="NZ_CP062006.1"/>
</dbReference>
<feature type="domain" description="ABM" evidence="1">
    <location>
        <begin position="33"/>
        <end position="119"/>
    </location>
</feature>
<reference evidence="2 3" key="1">
    <citation type="submission" date="2020-09" db="EMBL/GenBank/DDBJ databases">
        <title>Brevundimonas sp. LVF1 isolated from an oligotrophic pond in Goettingen, Germany.</title>
        <authorList>
            <person name="Friedrich I."/>
            <person name="Klassen A."/>
            <person name="Neubauer H."/>
            <person name="Schneider D."/>
            <person name="Hertel R."/>
            <person name="Daniel R."/>
        </authorList>
    </citation>
    <scope>NUCLEOTIDE SEQUENCE [LARGE SCALE GENOMIC DNA]</scope>
    <source>
        <strain evidence="2 3">LVF1</strain>
    </source>
</reference>
<dbReference type="SUPFAM" id="SSF54909">
    <property type="entry name" value="Dimeric alpha+beta barrel"/>
    <property type="match status" value="1"/>
</dbReference>
<name>A0ABX7SHD3_9CAUL</name>
<dbReference type="InterPro" id="IPR007138">
    <property type="entry name" value="ABM_dom"/>
</dbReference>